<dbReference type="AlphaFoldDB" id="A0A426YP33"/>
<dbReference type="EMBL" id="AMZH03011116">
    <property type="protein sequence ID" value="RRT53492.1"/>
    <property type="molecule type" value="Genomic_DNA"/>
</dbReference>
<feature type="non-terminal residue" evidence="1">
    <location>
        <position position="172"/>
    </location>
</feature>
<sequence>MIPQGFCSRYFLHGFTEFLVWFCNPCGRAFSKNELSCCRYALDVNVERAEDVLTHKKLLELAQEPANRPVFAVRLVQVKASTAFRSFRQSQMETRLLLLILVHQEQEMLSLLQLTLGKAQDGDSVANSPHLPRFFLVLSSFCMLPMHEITFSTHDKPKLLSLVNQLLSQLYT</sequence>
<reference evidence="1 2" key="1">
    <citation type="journal article" date="2014" name="Agronomy (Basel)">
        <title>A Draft Genome Sequence for Ensete ventricosum, the Drought-Tolerant Tree Against Hunger.</title>
        <authorList>
            <person name="Harrison J."/>
            <person name="Moore K.A."/>
            <person name="Paszkiewicz K."/>
            <person name="Jones T."/>
            <person name="Grant M."/>
            <person name="Ambacheew D."/>
            <person name="Muzemil S."/>
            <person name="Studholme D.J."/>
        </authorList>
    </citation>
    <scope>NUCLEOTIDE SEQUENCE [LARGE SCALE GENOMIC DNA]</scope>
</reference>
<proteinExistence type="predicted"/>
<gene>
    <name evidence="1" type="ORF">B296_00042675</name>
</gene>
<comment type="caution">
    <text evidence="1">The sequence shown here is derived from an EMBL/GenBank/DDBJ whole genome shotgun (WGS) entry which is preliminary data.</text>
</comment>
<name>A0A426YP33_ENSVE</name>
<protein>
    <submittedName>
        <fullName evidence="1">Uncharacterized protein</fullName>
    </submittedName>
</protein>
<dbReference type="Proteomes" id="UP000287651">
    <property type="component" value="Unassembled WGS sequence"/>
</dbReference>
<organism evidence="1 2">
    <name type="scientific">Ensete ventricosum</name>
    <name type="common">Abyssinian banana</name>
    <name type="synonym">Musa ensete</name>
    <dbReference type="NCBI Taxonomy" id="4639"/>
    <lineage>
        <taxon>Eukaryota</taxon>
        <taxon>Viridiplantae</taxon>
        <taxon>Streptophyta</taxon>
        <taxon>Embryophyta</taxon>
        <taxon>Tracheophyta</taxon>
        <taxon>Spermatophyta</taxon>
        <taxon>Magnoliopsida</taxon>
        <taxon>Liliopsida</taxon>
        <taxon>Zingiberales</taxon>
        <taxon>Musaceae</taxon>
        <taxon>Ensete</taxon>
    </lineage>
</organism>
<evidence type="ECO:0000313" key="2">
    <source>
        <dbReference type="Proteomes" id="UP000287651"/>
    </source>
</evidence>
<evidence type="ECO:0000313" key="1">
    <source>
        <dbReference type="EMBL" id="RRT53492.1"/>
    </source>
</evidence>
<accession>A0A426YP33</accession>